<evidence type="ECO:0000256" key="5">
    <source>
        <dbReference type="ARBA" id="ARBA00022989"/>
    </source>
</evidence>
<keyword evidence="3" id="KW-1003">Cell membrane</keyword>
<evidence type="ECO:0000256" key="3">
    <source>
        <dbReference type="ARBA" id="ARBA00022475"/>
    </source>
</evidence>
<sequence length="135" mass="14143">MQGGFRISGSRKRRAAAETLVPMINIVFLLLIFFLLSATIAPPDPFDVTLPGAASRETADTAGPTVLHVSAEGELAYGDLRGDAALAALISSQQNGPKTVVLKADAGLDGGTFAWLLTRLSEAGVNDLNLTVNHR</sequence>
<comment type="caution">
    <text evidence="9">The sequence shown here is derived from an EMBL/GenBank/DDBJ whole genome shotgun (WGS) entry which is preliminary data.</text>
</comment>
<gene>
    <name evidence="9" type="ORF">ACFQ3C_10190</name>
</gene>
<keyword evidence="7" id="KW-0653">Protein transport</keyword>
<protein>
    <submittedName>
        <fullName evidence="9">ExbD/TolR family protein</fullName>
    </submittedName>
</protein>
<evidence type="ECO:0000256" key="1">
    <source>
        <dbReference type="ARBA" id="ARBA00004162"/>
    </source>
</evidence>
<evidence type="ECO:0000256" key="7">
    <source>
        <dbReference type="RuleBase" id="RU003879"/>
    </source>
</evidence>
<keyword evidence="10" id="KW-1185">Reference proteome</keyword>
<evidence type="ECO:0000313" key="9">
    <source>
        <dbReference type="EMBL" id="MFD1195040.1"/>
    </source>
</evidence>
<dbReference type="Pfam" id="PF02472">
    <property type="entry name" value="ExbD"/>
    <property type="match status" value="1"/>
</dbReference>
<dbReference type="PANTHER" id="PTHR30558:SF3">
    <property type="entry name" value="BIOPOLYMER TRANSPORT PROTEIN EXBD-RELATED"/>
    <property type="match status" value="1"/>
</dbReference>
<comment type="similarity">
    <text evidence="2 7">Belongs to the ExbD/TolR family.</text>
</comment>
<dbReference type="PANTHER" id="PTHR30558">
    <property type="entry name" value="EXBD MEMBRANE COMPONENT OF PMF-DRIVEN MACROMOLECULE IMPORT SYSTEM"/>
    <property type="match status" value="1"/>
</dbReference>
<accession>A0ABW3TE81</accession>
<proteinExistence type="inferred from homology"/>
<evidence type="ECO:0000256" key="4">
    <source>
        <dbReference type="ARBA" id="ARBA00022692"/>
    </source>
</evidence>
<evidence type="ECO:0000313" key="10">
    <source>
        <dbReference type="Proteomes" id="UP001597151"/>
    </source>
</evidence>
<keyword evidence="4 7" id="KW-0812">Transmembrane</keyword>
<evidence type="ECO:0000256" key="6">
    <source>
        <dbReference type="ARBA" id="ARBA00023136"/>
    </source>
</evidence>
<organism evidence="9 10">
    <name type="scientific">Seohaeicola saemankumensis</name>
    <dbReference type="NCBI Taxonomy" id="481181"/>
    <lineage>
        <taxon>Bacteria</taxon>
        <taxon>Pseudomonadati</taxon>
        <taxon>Pseudomonadota</taxon>
        <taxon>Alphaproteobacteria</taxon>
        <taxon>Rhodobacterales</taxon>
        <taxon>Roseobacteraceae</taxon>
        <taxon>Seohaeicola</taxon>
    </lineage>
</organism>
<comment type="subcellular location">
    <subcellularLocation>
        <location evidence="1">Cell membrane</location>
        <topology evidence="1">Single-pass membrane protein</topology>
    </subcellularLocation>
    <subcellularLocation>
        <location evidence="7">Cell membrane</location>
        <topology evidence="7">Single-pass type II membrane protein</topology>
    </subcellularLocation>
</comment>
<feature type="transmembrane region" description="Helical" evidence="8">
    <location>
        <begin position="20"/>
        <end position="41"/>
    </location>
</feature>
<dbReference type="Proteomes" id="UP001597151">
    <property type="component" value="Unassembled WGS sequence"/>
</dbReference>
<dbReference type="EMBL" id="JBHTKR010000004">
    <property type="protein sequence ID" value="MFD1195040.1"/>
    <property type="molecule type" value="Genomic_DNA"/>
</dbReference>
<dbReference type="RefSeq" id="WP_380791334.1">
    <property type="nucleotide sequence ID" value="NZ_JBHTKR010000004.1"/>
</dbReference>
<keyword evidence="5 8" id="KW-1133">Transmembrane helix</keyword>
<keyword evidence="6 8" id="KW-0472">Membrane</keyword>
<evidence type="ECO:0000256" key="2">
    <source>
        <dbReference type="ARBA" id="ARBA00005811"/>
    </source>
</evidence>
<evidence type="ECO:0000256" key="8">
    <source>
        <dbReference type="SAM" id="Phobius"/>
    </source>
</evidence>
<reference evidence="10" key="1">
    <citation type="journal article" date="2019" name="Int. J. Syst. Evol. Microbiol.">
        <title>The Global Catalogue of Microorganisms (GCM) 10K type strain sequencing project: providing services to taxonomists for standard genome sequencing and annotation.</title>
        <authorList>
            <consortium name="The Broad Institute Genomics Platform"/>
            <consortium name="The Broad Institute Genome Sequencing Center for Infectious Disease"/>
            <person name="Wu L."/>
            <person name="Ma J."/>
        </authorList>
    </citation>
    <scope>NUCLEOTIDE SEQUENCE [LARGE SCALE GENOMIC DNA]</scope>
    <source>
        <strain evidence="10">CCUG 55328</strain>
    </source>
</reference>
<keyword evidence="7" id="KW-0813">Transport</keyword>
<name>A0ABW3TE81_9RHOB</name>
<dbReference type="InterPro" id="IPR003400">
    <property type="entry name" value="ExbD"/>
</dbReference>